<dbReference type="InterPro" id="IPR036397">
    <property type="entry name" value="RNaseH_sf"/>
</dbReference>
<dbReference type="Pfam" id="PF13456">
    <property type="entry name" value="RVT_3"/>
    <property type="match status" value="1"/>
</dbReference>
<dbReference type="SUPFAM" id="SSF56672">
    <property type="entry name" value="DNA/RNA polymerases"/>
    <property type="match status" value="2"/>
</dbReference>
<sequence>MKAANVPLYGLDNEPVPVQGIIRLEVTMGTHPRSITRELAFLVIDLPSVYNAIFGRPFLTAFEAVTSIPHLKVKFPTSWGVGEVLGDQEMGRTSYLSQVNPVAPSGDRAKTGPPRRDAPPDSRAKEETEAMPLNPSDPGRCVNVGRSLPLVDRDELITFLRANSDVFAWVPADMPGISAEVIVHKLDLDASRKPVRQKRRNHSVEKLVTIREEVKRLLDAGFIRESVNKAAPKIAFRFQGSTGSWIPHPARIAELYGRLLGIQPDPDGPRRRGAHLVHDRSRDVLLQNDALWSPRMQRHVPAPCKQNVRSSDRTECGGVRRRYACKKQSRSHHVNDLDETFQILRQHGMKLNPVKCAFGVTSGKFLGFIVSQRGIEANPEKIKAILDLNPPRTIKEVQKLTGRIAALSRFLAKSADKYLPFFKALRGTKSHGFKWNEECDEAFKELKTYLSSTPLLSSPRGGEDLYLYLATSASALGSVLVAEHEGKQQPVYYVSRALADFIVEAATPAQDEDSNPGDTEHDSSPVWTLNVDGSSTQAGSGVGIVLRTPEGVEIVYSVTLAFPATNNVAEYEALIAGLRLARECSARSLVIRSGSELVVNQVKGNFEASNPQLVKYLAKVRALIPEFGRFEIEHISRTDNERLTDRRRGAVIRARRKGTPGSPERAQH</sequence>
<dbReference type="SUPFAM" id="SSF53098">
    <property type="entry name" value="Ribonuclease H-like"/>
    <property type="match status" value="1"/>
</dbReference>
<feature type="region of interest" description="Disordered" evidence="1">
    <location>
        <begin position="508"/>
        <end position="528"/>
    </location>
</feature>
<evidence type="ECO:0000259" key="2">
    <source>
        <dbReference type="PROSITE" id="PS50879"/>
    </source>
</evidence>
<evidence type="ECO:0000313" key="3">
    <source>
        <dbReference type="EMBL" id="GMH29609.1"/>
    </source>
</evidence>
<dbReference type="GO" id="GO:0004523">
    <property type="term" value="F:RNA-DNA hybrid ribonuclease activity"/>
    <property type="evidence" value="ECO:0007669"/>
    <property type="project" value="InterPro"/>
</dbReference>
<dbReference type="PROSITE" id="PS50879">
    <property type="entry name" value="RNASE_H_1"/>
    <property type="match status" value="1"/>
</dbReference>
<evidence type="ECO:0000313" key="4">
    <source>
        <dbReference type="Proteomes" id="UP001279734"/>
    </source>
</evidence>
<accession>A0AAD3Y735</accession>
<feature type="region of interest" description="Disordered" evidence="1">
    <location>
        <begin position="98"/>
        <end position="139"/>
    </location>
</feature>
<comment type="caution">
    <text evidence="3">The sequence shown here is derived from an EMBL/GenBank/DDBJ whole genome shotgun (WGS) entry which is preliminary data.</text>
</comment>
<dbReference type="GO" id="GO:0003676">
    <property type="term" value="F:nucleic acid binding"/>
    <property type="evidence" value="ECO:0007669"/>
    <property type="project" value="InterPro"/>
</dbReference>
<dbReference type="Pfam" id="PF17919">
    <property type="entry name" value="RT_RNaseH_2"/>
    <property type="match status" value="1"/>
</dbReference>
<name>A0AAD3Y735_NEPGR</name>
<dbReference type="EMBL" id="BSYO01000036">
    <property type="protein sequence ID" value="GMH29609.1"/>
    <property type="molecule type" value="Genomic_DNA"/>
</dbReference>
<proteinExistence type="predicted"/>
<dbReference type="Gene3D" id="3.30.420.10">
    <property type="entry name" value="Ribonuclease H-like superfamily/Ribonuclease H"/>
    <property type="match status" value="1"/>
</dbReference>
<dbReference type="CDD" id="cd09279">
    <property type="entry name" value="RNase_HI_like"/>
    <property type="match status" value="1"/>
</dbReference>
<dbReference type="AlphaFoldDB" id="A0AAD3Y735"/>
<dbReference type="InterPro" id="IPR043502">
    <property type="entry name" value="DNA/RNA_pol_sf"/>
</dbReference>
<dbReference type="InterPro" id="IPR012337">
    <property type="entry name" value="RNaseH-like_sf"/>
</dbReference>
<keyword evidence="4" id="KW-1185">Reference proteome</keyword>
<dbReference type="InterPro" id="IPR002156">
    <property type="entry name" value="RNaseH_domain"/>
</dbReference>
<dbReference type="Gene3D" id="3.10.10.10">
    <property type="entry name" value="HIV Type 1 Reverse Transcriptase, subunit A, domain 1"/>
    <property type="match status" value="1"/>
</dbReference>
<gene>
    <name evidence="3" type="ORF">Nepgr_031452</name>
</gene>
<reference evidence="3" key="1">
    <citation type="submission" date="2023-05" db="EMBL/GenBank/DDBJ databases">
        <title>Nepenthes gracilis genome sequencing.</title>
        <authorList>
            <person name="Fukushima K."/>
        </authorList>
    </citation>
    <scope>NUCLEOTIDE SEQUENCE</scope>
    <source>
        <strain evidence="3">SING2019-196</strain>
    </source>
</reference>
<dbReference type="InterPro" id="IPR043128">
    <property type="entry name" value="Rev_trsase/Diguanyl_cyclase"/>
</dbReference>
<organism evidence="3 4">
    <name type="scientific">Nepenthes gracilis</name>
    <name type="common">Slender pitcher plant</name>
    <dbReference type="NCBI Taxonomy" id="150966"/>
    <lineage>
        <taxon>Eukaryota</taxon>
        <taxon>Viridiplantae</taxon>
        <taxon>Streptophyta</taxon>
        <taxon>Embryophyta</taxon>
        <taxon>Tracheophyta</taxon>
        <taxon>Spermatophyta</taxon>
        <taxon>Magnoliopsida</taxon>
        <taxon>eudicotyledons</taxon>
        <taxon>Gunneridae</taxon>
        <taxon>Pentapetalae</taxon>
        <taxon>Caryophyllales</taxon>
        <taxon>Nepenthaceae</taxon>
        <taxon>Nepenthes</taxon>
    </lineage>
</organism>
<dbReference type="Gene3D" id="3.30.70.270">
    <property type="match status" value="2"/>
</dbReference>
<dbReference type="InterPro" id="IPR041577">
    <property type="entry name" value="RT_RNaseH_2"/>
</dbReference>
<feature type="compositionally biased region" description="Basic and acidic residues" evidence="1">
    <location>
        <begin position="107"/>
        <end position="128"/>
    </location>
</feature>
<evidence type="ECO:0000256" key="1">
    <source>
        <dbReference type="SAM" id="MobiDB-lite"/>
    </source>
</evidence>
<feature type="domain" description="RNase H type-1" evidence="2">
    <location>
        <begin position="523"/>
        <end position="656"/>
    </location>
</feature>
<dbReference type="PANTHER" id="PTHR48475:SF1">
    <property type="entry name" value="RNASE H TYPE-1 DOMAIN-CONTAINING PROTEIN"/>
    <property type="match status" value="1"/>
</dbReference>
<dbReference type="Proteomes" id="UP001279734">
    <property type="component" value="Unassembled WGS sequence"/>
</dbReference>
<dbReference type="PANTHER" id="PTHR48475">
    <property type="entry name" value="RIBONUCLEASE H"/>
    <property type="match status" value="1"/>
</dbReference>
<protein>
    <recommendedName>
        <fullName evidence="2">RNase H type-1 domain-containing protein</fullName>
    </recommendedName>
</protein>